<dbReference type="RefSeq" id="WP_330156964.1">
    <property type="nucleotide sequence ID" value="NZ_BAAAJA010000005.1"/>
</dbReference>
<organism evidence="1 2">
    <name type="scientific">Nocardiopsis tropica</name>
    <dbReference type="NCBI Taxonomy" id="109330"/>
    <lineage>
        <taxon>Bacteria</taxon>
        <taxon>Bacillati</taxon>
        <taxon>Actinomycetota</taxon>
        <taxon>Actinomycetes</taxon>
        <taxon>Streptosporangiales</taxon>
        <taxon>Nocardiopsidaceae</taxon>
        <taxon>Nocardiopsis</taxon>
    </lineage>
</organism>
<protein>
    <submittedName>
        <fullName evidence="1">Uncharacterized protein</fullName>
    </submittedName>
</protein>
<accession>A0ABU7KK82</accession>
<comment type="caution">
    <text evidence="1">The sequence shown here is derived from an EMBL/GenBank/DDBJ whole genome shotgun (WGS) entry which is preliminary data.</text>
</comment>
<dbReference type="EMBL" id="JAUUCC010000006">
    <property type="protein sequence ID" value="MEE2049703.1"/>
    <property type="molecule type" value="Genomic_DNA"/>
</dbReference>
<evidence type="ECO:0000313" key="2">
    <source>
        <dbReference type="Proteomes" id="UP001348641"/>
    </source>
</evidence>
<reference evidence="1 2" key="1">
    <citation type="submission" date="2023-07" db="EMBL/GenBank/DDBJ databases">
        <authorList>
            <person name="Girao M."/>
            <person name="Carvalho M.F."/>
        </authorList>
    </citation>
    <scope>NUCLEOTIDE SEQUENCE [LARGE SCALE GENOMIC DNA]</scope>
    <source>
        <strain evidence="1 2">66/93</strain>
    </source>
</reference>
<evidence type="ECO:0000313" key="1">
    <source>
        <dbReference type="EMBL" id="MEE2049703.1"/>
    </source>
</evidence>
<gene>
    <name evidence="1" type="ORF">Q8A49_04260</name>
</gene>
<sequence>MPAAWRTMPMPETVAALPRTAQGMPVPFTVSRGHDPERIAYREETGLTVVCHCDPHTDKPVFSAQCPERQRQCAKDGLCSVCGQHISEEDYSVFGGLPLPGTNLYMEAAAHTECLSYAFKVCPVLARESGPDHPVVLAAGVRTCEARLVDTSDPNTILIFRHGDPQGRVIPLQFYLSQPIRARVLDRDSFVARFLPKD</sequence>
<proteinExistence type="predicted"/>
<dbReference type="Proteomes" id="UP001348641">
    <property type="component" value="Unassembled WGS sequence"/>
</dbReference>
<name>A0ABU7KK82_9ACTN</name>